<sequence length="429" mass="49758">MSEDEECGNVNVISEEKSRLTSSLINTGATEEEMQEILKENGLEMTIKEIVSMDRKSFLNLIHRLYSKNSFSEVQRALLSEVRRKIRQRRYISLSRVSKINSSAFDANSSNNEDYVMAKLQNHSSMRRLRSNAASTEVDVENLPKELKDNKRENILNYGASEEEMQAKLYEYGLEITVDEIMNMDKQDFMKFKEENSVDQAQKDLMAEIRFKLGLRIISKKKQQSLKRKYSSSRSSYEPKEKQINQNLANQYVAEPQFFCEICQTNFENWILFQRHIDEHNEENFEASSKHSNSTFVNNQKFHKSSSSNTSDSIFSESDITNLSSLENDTSGLDSVEKLILNERPILEAIPKQIFEQQLTHEAKTTKPFKCTICGKPFKFSRMLKDHEKKAHMENQQKYVTYPAIGPSSKETLVENPSKLEKHENKESI</sequence>
<dbReference type="PROSITE" id="PS00028">
    <property type="entry name" value="ZINC_FINGER_C2H2_1"/>
    <property type="match status" value="2"/>
</dbReference>
<keyword evidence="1" id="KW-0863">Zinc-finger</keyword>
<feature type="region of interest" description="Disordered" evidence="2">
    <location>
        <begin position="399"/>
        <end position="429"/>
    </location>
</feature>
<dbReference type="Pfam" id="PF00096">
    <property type="entry name" value="zf-C2H2"/>
    <property type="match status" value="1"/>
</dbReference>
<keyword evidence="4" id="KW-1185">Reference proteome</keyword>
<dbReference type="Proteomes" id="UP000887540">
    <property type="component" value="Unplaced"/>
</dbReference>
<dbReference type="PROSITE" id="PS50157">
    <property type="entry name" value="ZINC_FINGER_C2H2_2"/>
    <property type="match status" value="1"/>
</dbReference>
<dbReference type="WBParaSite" id="ACRNAN_scaffold1019.g27588.t1">
    <property type="protein sequence ID" value="ACRNAN_scaffold1019.g27588.t1"/>
    <property type="gene ID" value="ACRNAN_scaffold1019.g27588"/>
</dbReference>
<evidence type="ECO:0000256" key="2">
    <source>
        <dbReference type="SAM" id="MobiDB-lite"/>
    </source>
</evidence>
<organism evidence="4 5">
    <name type="scientific">Acrobeloides nanus</name>
    <dbReference type="NCBI Taxonomy" id="290746"/>
    <lineage>
        <taxon>Eukaryota</taxon>
        <taxon>Metazoa</taxon>
        <taxon>Ecdysozoa</taxon>
        <taxon>Nematoda</taxon>
        <taxon>Chromadorea</taxon>
        <taxon>Rhabditida</taxon>
        <taxon>Tylenchina</taxon>
        <taxon>Cephalobomorpha</taxon>
        <taxon>Cephaloboidea</taxon>
        <taxon>Cephalobidae</taxon>
        <taxon>Acrobeloides</taxon>
    </lineage>
</organism>
<dbReference type="Gene3D" id="3.30.160.60">
    <property type="entry name" value="Classic Zinc Finger"/>
    <property type="match status" value="1"/>
</dbReference>
<evidence type="ECO:0000259" key="3">
    <source>
        <dbReference type="PROSITE" id="PS50157"/>
    </source>
</evidence>
<dbReference type="InterPro" id="IPR013087">
    <property type="entry name" value="Znf_C2H2_type"/>
</dbReference>
<proteinExistence type="predicted"/>
<dbReference type="AlphaFoldDB" id="A0A914CFI0"/>
<dbReference type="SUPFAM" id="SSF57667">
    <property type="entry name" value="beta-beta-alpha zinc fingers"/>
    <property type="match status" value="1"/>
</dbReference>
<dbReference type="GO" id="GO:0008270">
    <property type="term" value="F:zinc ion binding"/>
    <property type="evidence" value="ECO:0007669"/>
    <property type="project" value="UniProtKB-KW"/>
</dbReference>
<feature type="domain" description="C2H2-type" evidence="3">
    <location>
        <begin position="369"/>
        <end position="397"/>
    </location>
</feature>
<keyword evidence="1" id="KW-0479">Metal-binding</keyword>
<reference evidence="5" key="1">
    <citation type="submission" date="2022-11" db="UniProtKB">
        <authorList>
            <consortium name="WormBaseParasite"/>
        </authorList>
    </citation>
    <scope>IDENTIFICATION</scope>
</reference>
<dbReference type="SMART" id="SM00355">
    <property type="entry name" value="ZnF_C2H2"/>
    <property type="match status" value="2"/>
</dbReference>
<accession>A0A914CFI0</accession>
<feature type="compositionally biased region" description="Basic and acidic residues" evidence="2">
    <location>
        <begin position="418"/>
        <end position="429"/>
    </location>
</feature>
<evidence type="ECO:0000256" key="1">
    <source>
        <dbReference type="PROSITE-ProRule" id="PRU00042"/>
    </source>
</evidence>
<keyword evidence="1" id="KW-0862">Zinc</keyword>
<name>A0A914CFI0_9BILA</name>
<protein>
    <submittedName>
        <fullName evidence="5">C2H2-type domain-containing protein</fullName>
    </submittedName>
</protein>
<dbReference type="InterPro" id="IPR036236">
    <property type="entry name" value="Znf_C2H2_sf"/>
</dbReference>
<evidence type="ECO:0000313" key="5">
    <source>
        <dbReference type="WBParaSite" id="ACRNAN_scaffold1019.g27588.t1"/>
    </source>
</evidence>
<evidence type="ECO:0000313" key="4">
    <source>
        <dbReference type="Proteomes" id="UP000887540"/>
    </source>
</evidence>